<sequence length="278" mass="29798">MKFLVCIFALTISVTLVAYMPEFGLGGYGSSWGNGMIYSRRDVEAAEEGSKAFVPGTDTAEPGEKEEKDLYSQIDTMLAAAANGITIDEMGQLAAQIQKTAESAVDALGGEVDAAEVQTAIDKAASSLSGVVAVSALFDEPLVYEGYKMDAALCLLNSLSQRGRDQENTGKLSQATLAAISMTSQAIQDILTDTIGIVTLSAGFSDSKDVDKRWKFDGSVIRHPSGRVTAKARVQHTWNGRRKRREIQRSKRGFNWNGGLTHGGPFHSGSLWDGVVPL</sequence>
<keyword evidence="1" id="KW-0732">Signal</keyword>
<gene>
    <name evidence="2" type="ORF">PoB_000031100</name>
</gene>
<proteinExistence type="predicted"/>
<dbReference type="Proteomes" id="UP000735302">
    <property type="component" value="Unassembled WGS sequence"/>
</dbReference>
<reference evidence="2 3" key="1">
    <citation type="journal article" date="2021" name="Elife">
        <title>Chloroplast acquisition without the gene transfer in kleptoplastic sea slugs, Plakobranchus ocellatus.</title>
        <authorList>
            <person name="Maeda T."/>
            <person name="Takahashi S."/>
            <person name="Yoshida T."/>
            <person name="Shimamura S."/>
            <person name="Takaki Y."/>
            <person name="Nagai Y."/>
            <person name="Toyoda A."/>
            <person name="Suzuki Y."/>
            <person name="Arimoto A."/>
            <person name="Ishii H."/>
            <person name="Satoh N."/>
            <person name="Nishiyama T."/>
            <person name="Hasebe M."/>
            <person name="Maruyama T."/>
            <person name="Minagawa J."/>
            <person name="Obokata J."/>
            <person name="Shigenobu S."/>
        </authorList>
    </citation>
    <scope>NUCLEOTIDE SEQUENCE [LARGE SCALE GENOMIC DNA]</scope>
</reference>
<keyword evidence="3" id="KW-1185">Reference proteome</keyword>
<name>A0AAV3WSR2_9GAST</name>
<feature type="chain" id="PRO_5043909917" evidence="1">
    <location>
        <begin position="20"/>
        <end position="278"/>
    </location>
</feature>
<organism evidence="2 3">
    <name type="scientific">Plakobranchus ocellatus</name>
    <dbReference type="NCBI Taxonomy" id="259542"/>
    <lineage>
        <taxon>Eukaryota</taxon>
        <taxon>Metazoa</taxon>
        <taxon>Spiralia</taxon>
        <taxon>Lophotrochozoa</taxon>
        <taxon>Mollusca</taxon>
        <taxon>Gastropoda</taxon>
        <taxon>Heterobranchia</taxon>
        <taxon>Euthyneura</taxon>
        <taxon>Panpulmonata</taxon>
        <taxon>Sacoglossa</taxon>
        <taxon>Placobranchoidea</taxon>
        <taxon>Plakobranchidae</taxon>
        <taxon>Plakobranchus</taxon>
    </lineage>
</organism>
<comment type="caution">
    <text evidence="2">The sequence shown here is derived from an EMBL/GenBank/DDBJ whole genome shotgun (WGS) entry which is preliminary data.</text>
</comment>
<dbReference type="AlphaFoldDB" id="A0AAV3WSR2"/>
<protein>
    <submittedName>
        <fullName evidence="2">Uncharacterized protein</fullName>
    </submittedName>
</protein>
<feature type="signal peptide" evidence="1">
    <location>
        <begin position="1"/>
        <end position="19"/>
    </location>
</feature>
<dbReference type="EMBL" id="BLXT01000031">
    <property type="protein sequence ID" value="GFN73805.1"/>
    <property type="molecule type" value="Genomic_DNA"/>
</dbReference>
<evidence type="ECO:0000313" key="3">
    <source>
        <dbReference type="Proteomes" id="UP000735302"/>
    </source>
</evidence>
<accession>A0AAV3WSR2</accession>
<evidence type="ECO:0000313" key="2">
    <source>
        <dbReference type="EMBL" id="GFN73805.1"/>
    </source>
</evidence>
<evidence type="ECO:0000256" key="1">
    <source>
        <dbReference type="SAM" id="SignalP"/>
    </source>
</evidence>